<dbReference type="Gene3D" id="3.40.50.300">
    <property type="entry name" value="P-loop containing nucleotide triphosphate hydrolases"/>
    <property type="match status" value="1"/>
</dbReference>
<dbReference type="Proteomes" id="UP000720189">
    <property type="component" value="Unassembled WGS sequence"/>
</dbReference>
<evidence type="ECO:0000256" key="2">
    <source>
        <dbReference type="ARBA" id="ARBA00022741"/>
    </source>
</evidence>
<keyword evidence="2" id="KW-0547">Nucleotide-binding</keyword>
<keyword evidence="6" id="KW-0539">Nucleus</keyword>
<dbReference type="InterPro" id="IPR020588">
    <property type="entry name" value="RecA_ATP-bd"/>
</dbReference>
<sequence length="405" mass="43818">MDYHSIHGYDRASFDTPGTHRLPTVSASQALDELGSDASTHVSTGVEELDRSLLAKVSADSQDTTAKGGVHRGQVTEIWGPPGTGKTALGLQLTANALCDGDAVVWVDCFQTLQHYRLRAVTNATKARRSSQINSALDASETQEGDASRFYHYSCFTLPHLVALVSRPTAKLIPHNCSLMVISSLSALVNSALPKSHDGKATSKSNKGPSPSAKRSQALLSIVNALHKLAATRNCAVVVLSQCATKMNSARGATLTAAVNASVWEQGVSTRLVMFRDWVWQENNLTTVFLAGLQKLDGKACQEVVENVVAFKVELDGVSQVPYEALQTFELARHKRKLGQTELEVPDSEDDEDYGWADEDEAAMPAPPPQWQGSEDLILGQDIGQSEDENSEQEEPVTDDESIMK</sequence>
<dbReference type="GO" id="GO:0140664">
    <property type="term" value="F:ATP-dependent DNA damage sensor activity"/>
    <property type="evidence" value="ECO:0007669"/>
    <property type="project" value="InterPro"/>
</dbReference>
<dbReference type="PANTHER" id="PTHR46239">
    <property type="entry name" value="DNA REPAIR PROTEIN RAD51 HOMOLOG 3 RAD51C"/>
    <property type="match status" value="1"/>
</dbReference>
<evidence type="ECO:0000313" key="10">
    <source>
        <dbReference type="Proteomes" id="UP000720189"/>
    </source>
</evidence>
<proteinExistence type="predicted"/>
<dbReference type="EMBL" id="JAGMUX010000009">
    <property type="protein sequence ID" value="KAH7248988.1"/>
    <property type="molecule type" value="Genomic_DNA"/>
</dbReference>
<dbReference type="OrthoDB" id="5957327at2759"/>
<reference evidence="9" key="1">
    <citation type="journal article" date="2021" name="Nat. Commun.">
        <title>Genetic determinants of endophytism in the Arabidopsis root mycobiome.</title>
        <authorList>
            <person name="Mesny F."/>
            <person name="Miyauchi S."/>
            <person name="Thiergart T."/>
            <person name="Pickel B."/>
            <person name="Atanasova L."/>
            <person name="Karlsson M."/>
            <person name="Huettel B."/>
            <person name="Barry K.W."/>
            <person name="Haridas S."/>
            <person name="Chen C."/>
            <person name="Bauer D."/>
            <person name="Andreopoulos W."/>
            <person name="Pangilinan J."/>
            <person name="LaButti K."/>
            <person name="Riley R."/>
            <person name="Lipzen A."/>
            <person name="Clum A."/>
            <person name="Drula E."/>
            <person name="Henrissat B."/>
            <person name="Kohler A."/>
            <person name="Grigoriev I.V."/>
            <person name="Martin F.M."/>
            <person name="Hacquard S."/>
        </authorList>
    </citation>
    <scope>NUCLEOTIDE SEQUENCE</scope>
    <source>
        <strain evidence="9">MPI-CAGE-AT-0023</strain>
    </source>
</reference>
<dbReference type="CDD" id="cd01393">
    <property type="entry name" value="RecA-like"/>
    <property type="match status" value="1"/>
</dbReference>
<dbReference type="SUPFAM" id="SSF52540">
    <property type="entry name" value="P-loop containing nucleoside triphosphate hydrolases"/>
    <property type="match status" value="1"/>
</dbReference>
<keyword evidence="9" id="KW-0378">Hydrolase</keyword>
<comment type="subcellular location">
    <subcellularLocation>
        <location evidence="1">Nucleus</location>
    </subcellularLocation>
</comment>
<dbReference type="InterPro" id="IPR027417">
    <property type="entry name" value="P-loop_NTPase"/>
</dbReference>
<dbReference type="GO" id="GO:0000400">
    <property type="term" value="F:four-way junction DNA binding"/>
    <property type="evidence" value="ECO:0007669"/>
    <property type="project" value="TreeGrafter"/>
</dbReference>
<evidence type="ECO:0000256" key="6">
    <source>
        <dbReference type="ARBA" id="ARBA00023242"/>
    </source>
</evidence>
<keyword evidence="10" id="KW-1185">Reference proteome</keyword>
<comment type="caution">
    <text evidence="9">The sequence shown here is derived from an EMBL/GenBank/DDBJ whole genome shotgun (WGS) entry which is preliminary data.</text>
</comment>
<dbReference type="GO" id="GO:0033063">
    <property type="term" value="C:Rad51B-Rad51C-Rad51D-XRCC2 complex"/>
    <property type="evidence" value="ECO:0007669"/>
    <property type="project" value="TreeGrafter"/>
</dbReference>
<protein>
    <submittedName>
        <fullName evidence="9">P-loop containing nucleoside triphosphate hydrolase protein</fullName>
    </submittedName>
</protein>
<feature type="compositionally biased region" description="Acidic residues" evidence="7">
    <location>
        <begin position="385"/>
        <end position="405"/>
    </location>
</feature>
<dbReference type="GeneID" id="70225671"/>
<keyword evidence="5" id="KW-0234">DNA repair</keyword>
<dbReference type="RefSeq" id="XP_046048783.1">
    <property type="nucleotide sequence ID" value="XM_046195717.1"/>
</dbReference>
<feature type="compositionally biased region" description="Acidic residues" evidence="7">
    <location>
        <begin position="344"/>
        <end position="362"/>
    </location>
</feature>
<dbReference type="GO" id="GO:0005524">
    <property type="term" value="F:ATP binding"/>
    <property type="evidence" value="ECO:0007669"/>
    <property type="project" value="UniProtKB-KW"/>
</dbReference>
<dbReference type="GO" id="GO:0008821">
    <property type="term" value="F:crossover junction DNA endonuclease activity"/>
    <property type="evidence" value="ECO:0007669"/>
    <property type="project" value="TreeGrafter"/>
</dbReference>
<evidence type="ECO:0000259" key="8">
    <source>
        <dbReference type="PROSITE" id="PS50162"/>
    </source>
</evidence>
<evidence type="ECO:0000313" key="9">
    <source>
        <dbReference type="EMBL" id="KAH7248988.1"/>
    </source>
</evidence>
<organism evidence="9 10">
    <name type="scientific">Fusarium redolens</name>
    <dbReference type="NCBI Taxonomy" id="48865"/>
    <lineage>
        <taxon>Eukaryota</taxon>
        <taxon>Fungi</taxon>
        <taxon>Dikarya</taxon>
        <taxon>Ascomycota</taxon>
        <taxon>Pezizomycotina</taxon>
        <taxon>Sordariomycetes</taxon>
        <taxon>Hypocreomycetidae</taxon>
        <taxon>Hypocreales</taxon>
        <taxon>Nectriaceae</taxon>
        <taxon>Fusarium</taxon>
        <taxon>Fusarium redolens species complex</taxon>
    </lineage>
</organism>
<dbReference type="GO" id="GO:0033065">
    <property type="term" value="C:Rad51C-XRCC3 complex"/>
    <property type="evidence" value="ECO:0007669"/>
    <property type="project" value="TreeGrafter"/>
</dbReference>
<keyword evidence="4" id="KW-0067">ATP-binding</keyword>
<dbReference type="PROSITE" id="PS50162">
    <property type="entry name" value="RECA_2"/>
    <property type="match status" value="1"/>
</dbReference>
<evidence type="ECO:0000256" key="7">
    <source>
        <dbReference type="SAM" id="MobiDB-lite"/>
    </source>
</evidence>
<accession>A0A9P9H0N8</accession>
<dbReference type="GO" id="GO:0000707">
    <property type="term" value="P:meiotic DNA recombinase assembly"/>
    <property type="evidence" value="ECO:0007669"/>
    <property type="project" value="TreeGrafter"/>
</dbReference>
<dbReference type="InterPro" id="IPR052093">
    <property type="entry name" value="HR_Repair_Mediator"/>
</dbReference>
<gene>
    <name evidence="9" type="ORF">BKA55DRAFT_594822</name>
</gene>
<dbReference type="AlphaFoldDB" id="A0A9P9H0N8"/>
<dbReference type="GO" id="GO:0007131">
    <property type="term" value="P:reciprocal meiotic recombination"/>
    <property type="evidence" value="ECO:0007669"/>
    <property type="project" value="TreeGrafter"/>
</dbReference>
<dbReference type="Pfam" id="PF06745">
    <property type="entry name" value="ATPase"/>
    <property type="match status" value="1"/>
</dbReference>
<evidence type="ECO:0000256" key="5">
    <source>
        <dbReference type="ARBA" id="ARBA00023204"/>
    </source>
</evidence>
<evidence type="ECO:0000256" key="1">
    <source>
        <dbReference type="ARBA" id="ARBA00004123"/>
    </source>
</evidence>
<feature type="region of interest" description="Disordered" evidence="7">
    <location>
        <begin position="340"/>
        <end position="405"/>
    </location>
</feature>
<evidence type="ECO:0000256" key="4">
    <source>
        <dbReference type="ARBA" id="ARBA00022840"/>
    </source>
</evidence>
<dbReference type="InterPro" id="IPR014774">
    <property type="entry name" value="KaiC-like_dom"/>
</dbReference>
<dbReference type="PANTHER" id="PTHR46239:SF1">
    <property type="entry name" value="DNA REPAIR PROTEIN RAD51 HOMOLOG 3"/>
    <property type="match status" value="1"/>
</dbReference>
<evidence type="ECO:0000256" key="3">
    <source>
        <dbReference type="ARBA" id="ARBA00022763"/>
    </source>
</evidence>
<feature type="domain" description="RecA family profile 1" evidence="8">
    <location>
        <begin position="38"/>
        <end position="243"/>
    </location>
</feature>
<keyword evidence="3" id="KW-0227">DNA damage</keyword>
<name>A0A9P9H0N8_FUSRE</name>
<dbReference type="GO" id="GO:0005657">
    <property type="term" value="C:replication fork"/>
    <property type="evidence" value="ECO:0007669"/>
    <property type="project" value="TreeGrafter"/>
</dbReference>